<evidence type="ECO:0000313" key="7">
    <source>
        <dbReference type="Proteomes" id="UP000034182"/>
    </source>
</evidence>
<evidence type="ECO:0000256" key="2">
    <source>
        <dbReference type="ARBA" id="ARBA00022729"/>
    </source>
</evidence>
<comment type="similarity">
    <text evidence="5">Belongs to the tannase family.</text>
</comment>
<name>A0A0G2E829_9PEZI</name>
<dbReference type="Proteomes" id="UP000034182">
    <property type="component" value="Unassembled WGS sequence"/>
</dbReference>
<dbReference type="GO" id="GO:0052689">
    <property type="term" value="F:carboxylic ester hydrolase activity"/>
    <property type="evidence" value="ECO:0007669"/>
    <property type="project" value="UniProtKB-KW"/>
</dbReference>
<dbReference type="PANTHER" id="PTHR33938">
    <property type="entry name" value="FERULOYL ESTERASE B-RELATED"/>
    <property type="match status" value="1"/>
</dbReference>
<evidence type="ECO:0000256" key="1">
    <source>
        <dbReference type="ARBA" id="ARBA00022487"/>
    </source>
</evidence>
<reference evidence="6 7" key="2">
    <citation type="submission" date="2015-05" db="EMBL/GenBank/DDBJ databases">
        <title>Distinctive expansion of gene families associated with plant cell wall degradation and secondary metabolism in the genomes of grapevine trunk pathogens.</title>
        <authorList>
            <person name="Lawrence D.P."/>
            <person name="Travadon R."/>
            <person name="Rolshausen P.E."/>
            <person name="Baumgartner K."/>
        </authorList>
    </citation>
    <scope>NUCLEOTIDE SEQUENCE [LARGE SCALE GENOMIC DNA]</scope>
    <source>
        <strain evidence="6">DS831</strain>
    </source>
</reference>
<dbReference type="PANTHER" id="PTHR33938:SF7">
    <property type="entry name" value="CARBOXYLIC ESTER HYDROLASE"/>
    <property type="match status" value="1"/>
</dbReference>
<dbReference type="EC" id="3.1.1.-" evidence="5"/>
<keyword evidence="2" id="KW-0732">Signal</keyword>
<accession>A0A0G2E829</accession>
<evidence type="ECO:0000256" key="3">
    <source>
        <dbReference type="ARBA" id="ARBA00022801"/>
    </source>
</evidence>
<dbReference type="Pfam" id="PF07519">
    <property type="entry name" value="Tannase"/>
    <property type="match status" value="1"/>
</dbReference>
<reference evidence="6 7" key="1">
    <citation type="submission" date="2015-03" db="EMBL/GenBank/DDBJ databases">
        <authorList>
            <person name="Morales-Cruz A."/>
            <person name="Amrine K.C."/>
            <person name="Cantu D."/>
        </authorList>
    </citation>
    <scope>NUCLEOTIDE SEQUENCE [LARGE SCALE GENOMIC DNA]</scope>
    <source>
        <strain evidence="6">DS831</strain>
    </source>
</reference>
<evidence type="ECO:0000256" key="4">
    <source>
        <dbReference type="ARBA" id="ARBA00023157"/>
    </source>
</evidence>
<evidence type="ECO:0000313" key="6">
    <source>
        <dbReference type="EMBL" id="KKY18769.1"/>
    </source>
</evidence>
<keyword evidence="1" id="KW-0719">Serine esterase</keyword>
<protein>
    <recommendedName>
        <fullName evidence="5">Carboxylic ester hydrolase</fullName>
        <ecNumber evidence="5">3.1.1.-</ecNumber>
    </recommendedName>
</protein>
<dbReference type="InterPro" id="IPR011118">
    <property type="entry name" value="Tannase/feruloyl_esterase"/>
</dbReference>
<proteinExistence type="inferred from homology"/>
<comment type="caution">
    <text evidence="6">The sequence shown here is derived from an EMBL/GenBank/DDBJ whole genome shotgun (WGS) entry which is preliminary data.</text>
</comment>
<dbReference type="AlphaFoldDB" id="A0A0G2E829"/>
<gene>
    <name evidence="6" type="ORF">UCDDS831_g05792</name>
</gene>
<organism evidence="6 7">
    <name type="scientific">Diplodia seriata</name>
    <dbReference type="NCBI Taxonomy" id="420778"/>
    <lineage>
        <taxon>Eukaryota</taxon>
        <taxon>Fungi</taxon>
        <taxon>Dikarya</taxon>
        <taxon>Ascomycota</taxon>
        <taxon>Pezizomycotina</taxon>
        <taxon>Dothideomycetes</taxon>
        <taxon>Dothideomycetes incertae sedis</taxon>
        <taxon>Botryosphaeriales</taxon>
        <taxon>Botryosphaeriaceae</taxon>
        <taxon>Diplodia</taxon>
    </lineage>
</organism>
<evidence type="ECO:0000256" key="5">
    <source>
        <dbReference type="RuleBase" id="RU361238"/>
    </source>
</evidence>
<dbReference type="EMBL" id="LAQI01000121">
    <property type="protein sequence ID" value="KKY18769.1"/>
    <property type="molecule type" value="Genomic_DNA"/>
</dbReference>
<sequence>MTLVIPVTVHNLFCAPDLALRAMWESAPARAEGSIFEDHRHTAPNFFSDLTETPPPPPALPPARFSINEAIADNVSSAVSSTSPGFGFSKPQVATGSSSSYQPAQDGAVSAKLGVVVAQAIYDGLHRSDGKWAYFDYQIGSEFTDAATTYHNATASWKRGIPSTGREFVTKFVQLADDDYLDSSDGVTYDTLIEWMNIAYNRYLDTLQNTVPDLKTFKNAGGKLVHYHGEFVPAGSSIYYIDNGRTSMYPQQIYNQSVDALADWYRLFLIPRAAHCGTNSLQPGPWPVSLIDTLFE</sequence>
<keyword evidence="4" id="KW-1015">Disulfide bond</keyword>
<keyword evidence="3 5" id="KW-0378">Hydrolase</keyword>